<dbReference type="RefSeq" id="WP_074696417.1">
    <property type="nucleotide sequence ID" value="NZ_FNJN01000006.1"/>
</dbReference>
<feature type="compositionally biased region" description="Basic and acidic residues" evidence="1">
    <location>
        <begin position="60"/>
        <end position="69"/>
    </location>
</feature>
<reference evidence="3 4" key="1">
    <citation type="submission" date="2016-10" db="EMBL/GenBank/DDBJ databases">
        <authorList>
            <person name="de Groot N.N."/>
        </authorList>
    </citation>
    <scope>NUCLEOTIDE SEQUENCE [LARGE SCALE GENOMIC DNA]</scope>
    <source>
        <strain evidence="3 4">StLB037</strain>
    </source>
</reference>
<name>A0A1H0R6I3_MICTS</name>
<feature type="transmembrane region" description="Helical" evidence="2">
    <location>
        <begin position="202"/>
        <end position="227"/>
    </location>
</feature>
<keyword evidence="2" id="KW-1133">Transmembrane helix</keyword>
<dbReference type="AlphaFoldDB" id="A0A1H0R6I3"/>
<sequence length="368" mass="38923">MSDNTSGSDPVAEPKASYGDPVVEPKDEAQDVVGRAHEGLADAEAARRDAVDPATAEAAWDEREAHEHAASAPTTARSEHAAPVVHDASPVAPQGSTASSGSVDLEDEDARWAAYAASAEPGRDDVRRDDVRHDDVRHDDTTATSRYDDASTTAYPAAGAAAAAAAAPVAEEPTRTVGGAQPIFVQAPEAPRPRNNRGAAGAIGLLAALVFAVLYLAATLGLGLLTGRTATADLGQAALSALATWDLWVPTVAFYFGFWFLGALINRGRWGHWVVWGLVVGVVAWAGHLLGALFAAPFWEISPRQSVELLQNNVLAPLAIVAFVLGRELTIWFGSWVSARGRRVTEINAEAQREYERTLEAGPQLSQR</sequence>
<accession>A0A1H0R6I3</accession>
<feature type="transmembrane region" description="Helical" evidence="2">
    <location>
        <begin position="273"/>
        <end position="294"/>
    </location>
</feature>
<feature type="compositionally biased region" description="Basic and acidic residues" evidence="1">
    <location>
        <begin position="23"/>
        <end position="51"/>
    </location>
</feature>
<organism evidence="3 4">
    <name type="scientific">Microbacterium testaceum (strain StLB037)</name>
    <dbReference type="NCBI Taxonomy" id="979556"/>
    <lineage>
        <taxon>Bacteria</taxon>
        <taxon>Bacillati</taxon>
        <taxon>Actinomycetota</taxon>
        <taxon>Actinomycetes</taxon>
        <taxon>Micrococcales</taxon>
        <taxon>Microbacteriaceae</taxon>
        <taxon>Microbacterium</taxon>
    </lineage>
</organism>
<dbReference type="Proteomes" id="UP000186456">
    <property type="component" value="Unassembled WGS sequence"/>
</dbReference>
<feature type="transmembrane region" description="Helical" evidence="2">
    <location>
        <begin position="247"/>
        <end position="266"/>
    </location>
</feature>
<proteinExistence type="predicted"/>
<dbReference type="EMBL" id="FNJN01000006">
    <property type="protein sequence ID" value="SDP25040.1"/>
    <property type="molecule type" value="Genomic_DNA"/>
</dbReference>
<protein>
    <submittedName>
        <fullName evidence="3">Uncharacterized protein</fullName>
    </submittedName>
</protein>
<evidence type="ECO:0000256" key="1">
    <source>
        <dbReference type="SAM" id="MobiDB-lite"/>
    </source>
</evidence>
<feature type="region of interest" description="Disordered" evidence="1">
    <location>
        <begin position="1"/>
        <end position="147"/>
    </location>
</feature>
<evidence type="ECO:0000256" key="2">
    <source>
        <dbReference type="SAM" id="Phobius"/>
    </source>
</evidence>
<evidence type="ECO:0000313" key="4">
    <source>
        <dbReference type="Proteomes" id="UP000186456"/>
    </source>
</evidence>
<feature type="compositionally biased region" description="Basic and acidic residues" evidence="1">
    <location>
        <begin position="121"/>
        <end position="147"/>
    </location>
</feature>
<evidence type="ECO:0000313" key="3">
    <source>
        <dbReference type="EMBL" id="SDP25040.1"/>
    </source>
</evidence>
<keyword evidence="2" id="KW-0472">Membrane</keyword>
<keyword evidence="2" id="KW-0812">Transmembrane</keyword>
<gene>
    <name evidence="3" type="ORF">SAMN04487788_2698</name>
</gene>
<feature type="transmembrane region" description="Helical" evidence="2">
    <location>
        <begin position="314"/>
        <end position="333"/>
    </location>
</feature>